<sequence length="75" mass="8420">MSIDETPDRIAVPPPDLSDLDRQKAEIEAIQAQMAQWRARIDQRLNDRRPTIDLDAVHLDEPPTAAPPAAIRPTE</sequence>
<dbReference type="EMBL" id="CP032345">
    <property type="protein sequence ID" value="QCO15384.1"/>
    <property type="molecule type" value="Genomic_DNA"/>
</dbReference>
<dbReference type="AlphaFoldDB" id="A0A4D8R1M3"/>
<name>A0A4D8R1M3_AZOBR</name>
<protein>
    <submittedName>
        <fullName evidence="3">Uncharacterized protein</fullName>
    </submittedName>
</protein>
<evidence type="ECO:0000256" key="1">
    <source>
        <dbReference type="SAM" id="Coils"/>
    </source>
</evidence>
<keyword evidence="1" id="KW-0175">Coiled coil</keyword>
<feature type="region of interest" description="Disordered" evidence="2">
    <location>
        <begin position="53"/>
        <end position="75"/>
    </location>
</feature>
<accession>A0A4D8R1M3</accession>
<reference evidence="3 4" key="1">
    <citation type="submission" date="2018-09" db="EMBL/GenBank/DDBJ databases">
        <title>Whole genome based analysis of evolution and adaptive divergence in Indian and Brazilian strains of Azospirillum brasilense.</title>
        <authorList>
            <person name="Singh C."/>
            <person name="Tripathi A.K."/>
        </authorList>
    </citation>
    <scope>NUCLEOTIDE SEQUENCE [LARGE SCALE GENOMIC DNA]</scope>
    <source>
        <strain evidence="3 4">MTCC4039</strain>
    </source>
</reference>
<proteinExistence type="predicted"/>
<dbReference type="Proteomes" id="UP000298693">
    <property type="component" value="Chromosome"/>
</dbReference>
<dbReference type="RefSeq" id="WP_137139799.1">
    <property type="nucleotide sequence ID" value="NZ_CP032345.1"/>
</dbReference>
<evidence type="ECO:0000313" key="4">
    <source>
        <dbReference type="Proteomes" id="UP000298693"/>
    </source>
</evidence>
<evidence type="ECO:0000256" key="2">
    <source>
        <dbReference type="SAM" id="MobiDB-lite"/>
    </source>
</evidence>
<gene>
    <name evidence="3" type="ORF">D3869_09190</name>
</gene>
<evidence type="ECO:0000313" key="3">
    <source>
        <dbReference type="EMBL" id="QCO15384.1"/>
    </source>
</evidence>
<feature type="coiled-coil region" evidence="1">
    <location>
        <begin position="20"/>
        <end position="47"/>
    </location>
</feature>
<organism evidence="3 4">
    <name type="scientific">Azospirillum brasilense</name>
    <dbReference type="NCBI Taxonomy" id="192"/>
    <lineage>
        <taxon>Bacteria</taxon>
        <taxon>Pseudomonadati</taxon>
        <taxon>Pseudomonadota</taxon>
        <taxon>Alphaproteobacteria</taxon>
        <taxon>Rhodospirillales</taxon>
        <taxon>Azospirillaceae</taxon>
        <taxon>Azospirillum</taxon>
    </lineage>
</organism>